<reference evidence="1" key="1">
    <citation type="journal article" date="2013" name="J. Plant Res.">
        <title>Effect of fungi and light on seed germination of three Opuntia species from semiarid lands of central Mexico.</title>
        <authorList>
            <person name="Delgado-Sanchez P."/>
            <person name="Jimenez-Bremont J.F."/>
            <person name="Guerrero-Gonzalez Mde L."/>
            <person name="Flores J."/>
        </authorList>
    </citation>
    <scope>NUCLEOTIDE SEQUENCE</scope>
    <source>
        <tissue evidence="1">Cladode</tissue>
    </source>
</reference>
<sequence length="103" mass="12063">MVAGEFVLQARKQRLNRIYLPTYFQARVDSWVAQSKMSYDGCKTKADTVKDFQMDVIFKMISSSITKVDKVHMSSINNKQSLSLSVRMPIFHHCILYYRSTFR</sequence>
<organism evidence="1">
    <name type="scientific">Opuntia streptacantha</name>
    <name type="common">Prickly pear cactus</name>
    <name type="synonym">Opuntia cardona</name>
    <dbReference type="NCBI Taxonomy" id="393608"/>
    <lineage>
        <taxon>Eukaryota</taxon>
        <taxon>Viridiplantae</taxon>
        <taxon>Streptophyta</taxon>
        <taxon>Embryophyta</taxon>
        <taxon>Tracheophyta</taxon>
        <taxon>Spermatophyta</taxon>
        <taxon>Magnoliopsida</taxon>
        <taxon>eudicotyledons</taxon>
        <taxon>Gunneridae</taxon>
        <taxon>Pentapetalae</taxon>
        <taxon>Caryophyllales</taxon>
        <taxon>Cactineae</taxon>
        <taxon>Cactaceae</taxon>
        <taxon>Opuntioideae</taxon>
        <taxon>Opuntia</taxon>
    </lineage>
</organism>
<dbReference type="EMBL" id="GISG01140600">
    <property type="protein sequence ID" value="MBA4644964.1"/>
    <property type="molecule type" value="Transcribed_RNA"/>
</dbReference>
<accession>A0A7C8ZJL2</accession>
<name>A0A7C8ZJL2_OPUST</name>
<dbReference type="EMBL" id="GISG01140591">
    <property type="protein sequence ID" value="MBA4644958.1"/>
    <property type="molecule type" value="Transcribed_RNA"/>
</dbReference>
<evidence type="ECO:0000313" key="1">
    <source>
        <dbReference type="EMBL" id="MBA4644958.1"/>
    </source>
</evidence>
<reference evidence="1" key="2">
    <citation type="submission" date="2020-07" db="EMBL/GenBank/DDBJ databases">
        <authorList>
            <person name="Vera ALvarez R."/>
            <person name="Arias-Moreno D.M."/>
            <person name="Jimenez-Jacinto V."/>
            <person name="Jimenez-Bremont J.F."/>
            <person name="Swaminathan K."/>
            <person name="Moose S.P."/>
            <person name="Guerrero-Gonzalez M.L."/>
            <person name="Marino-Ramirez L."/>
            <person name="Landsman D."/>
            <person name="Rodriguez-Kessler M."/>
            <person name="Delgado-Sanchez P."/>
        </authorList>
    </citation>
    <scope>NUCLEOTIDE SEQUENCE</scope>
    <source>
        <tissue evidence="1">Cladode</tissue>
    </source>
</reference>
<dbReference type="AlphaFoldDB" id="A0A7C8ZJL2"/>
<protein>
    <submittedName>
        <fullName evidence="1">Uncharacterized protein</fullName>
    </submittedName>
</protein>
<proteinExistence type="predicted"/>